<reference evidence="3" key="1">
    <citation type="submission" date="2021-02" db="EMBL/GenBank/DDBJ databases">
        <title>First Annotated Genome of the Yellow-green Alga Tribonema minus.</title>
        <authorList>
            <person name="Mahan K.M."/>
        </authorList>
    </citation>
    <scope>NUCLEOTIDE SEQUENCE</scope>
    <source>
        <strain evidence="3">UTEX B ZZ1240</strain>
    </source>
</reference>
<evidence type="ECO:0000256" key="2">
    <source>
        <dbReference type="PROSITE-ProRule" id="PRU00235"/>
    </source>
</evidence>
<feature type="repeat" description="RCC1" evidence="2">
    <location>
        <begin position="534"/>
        <end position="587"/>
    </location>
</feature>
<gene>
    <name evidence="3" type="ORF">JKP88DRAFT_274387</name>
</gene>
<proteinExistence type="predicted"/>
<dbReference type="Gene3D" id="2.130.10.30">
    <property type="entry name" value="Regulator of chromosome condensation 1/beta-lactamase-inhibitor protein II"/>
    <property type="match status" value="2"/>
</dbReference>
<feature type="repeat" description="RCC1" evidence="2">
    <location>
        <begin position="376"/>
        <end position="427"/>
    </location>
</feature>
<feature type="repeat" description="RCC1" evidence="2">
    <location>
        <begin position="146"/>
        <end position="214"/>
    </location>
</feature>
<dbReference type="AlphaFoldDB" id="A0A836C846"/>
<feature type="repeat" description="RCC1" evidence="2">
    <location>
        <begin position="299"/>
        <end position="375"/>
    </location>
</feature>
<dbReference type="PANTHER" id="PTHR22870">
    <property type="entry name" value="REGULATOR OF CHROMOSOME CONDENSATION"/>
    <property type="match status" value="1"/>
</dbReference>
<dbReference type="PROSITE" id="PS50012">
    <property type="entry name" value="RCC1_3"/>
    <property type="match status" value="6"/>
</dbReference>
<dbReference type="Proteomes" id="UP000664859">
    <property type="component" value="Unassembled WGS sequence"/>
</dbReference>
<evidence type="ECO:0000313" key="4">
    <source>
        <dbReference type="Proteomes" id="UP000664859"/>
    </source>
</evidence>
<sequence>MELLLRAGTYHRCASGSRYLQKLSDEANAAALRAKATAAWDFEHERYPAVLREPSAAAAAVAAVAAQPAAMEAAAAATDAIAENTLTVQRTVVLTWGWGGEYRLGHGTGSDRASYQPGRLHPVLKGQRMVGAAIGSRHSLTLTASGRVYGVGEVRWGQLALLSALRTDAAAVHRMPPQRVPAAVLPSGALRHGRDCHVVEIAAGDTCSFAREINGDDACAAIEGLRWMLSGVAALQRAAADGHAQPSAVLQQLMMPSAVLQQPMMRAAADGHAQSSAVLQQLMMHLQSESDQMHRRHRGRLLAWGTGAKGQLGLGPLLQTTLTPRLIPSVRAKGQLGLGPWLQTALTPRLILAVSKVSFRSVVAGHSHVLAVALDGRLFSWGAGKDGRLGHGDYKDRCEPAAVAALAGLRVLSAAAGAAHSLAITAPGERRQQQAAGAAAVWLWGRGAHGRLGLGDRRNRHTPALLQRRAWPVGCHEHTPIKAGNQTAAAKCDQDNLGQLRTSSGALGGAHTLLLCERSAPWGKTRACPWARTSVILAWGFGGNGQLGVGEWVAEVLTPRRVDFNKGTPLLTDIAAGKAHSLACCAQGRLYATMTAAPVRVQFDLEARHAVTAVRAGPCSRHSAAIAIETMAAKGWEFNNRWKLTSASHGGPDPVESAVMAKWRCPRRHAYTGRGACSEPMFACAACGMDCVCLRCARLCHRGHAVAPCTRRRRVLCQCGMRCADLLSSAAAGSSAQGAPPCRLEVPLCDSDGGSDALDFKYAEEVERRWDAAQCVQRFIRGHLARLHAAALRERKRQRRRQAAEVFWNEHVLGPIMARVSGLVSAAQLSNTRATMQRADAYSLFVARYRRLQPCLQAMDLCRDAVAALLINLSAQLLTARAAADPRVLSGAADAQRVAVWSTAAARQHKRALPPKLRMTHERLLQAMR</sequence>
<dbReference type="OrthoDB" id="8068875at2759"/>
<accession>A0A836C846</accession>
<dbReference type="Pfam" id="PF00415">
    <property type="entry name" value="RCC1"/>
    <property type="match status" value="5"/>
</dbReference>
<dbReference type="InterPro" id="IPR000408">
    <property type="entry name" value="Reg_chr_condens"/>
</dbReference>
<dbReference type="SUPFAM" id="SSF50985">
    <property type="entry name" value="RCC1/BLIP-II"/>
    <property type="match status" value="2"/>
</dbReference>
<dbReference type="InterPro" id="IPR051210">
    <property type="entry name" value="Ub_ligase/GEF_domain"/>
</dbReference>
<name>A0A836C846_9STRA</name>
<dbReference type="PROSITE" id="PS50096">
    <property type="entry name" value="IQ"/>
    <property type="match status" value="1"/>
</dbReference>
<dbReference type="PANTHER" id="PTHR22870:SF466">
    <property type="entry name" value="ANKYRIN REPEAT-CONTAINING PROTEIN"/>
    <property type="match status" value="1"/>
</dbReference>
<feature type="repeat" description="RCC1" evidence="2">
    <location>
        <begin position="91"/>
        <end position="145"/>
    </location>
</feature>
<feature type="repeat" description="RCC1" evidence="2">
    <location>
        <begin position="439"/>
        <end position="518"/>
    </location>
</feature>
<dbReference type="PRINTS" id="PR00633">
    <property type="entry name" value="RCCNDNSATION"/>
</dbReference>
<keyword evidence="4" id="KW-1185">Reference proteome</keyword>
<organism evidence="3 4">
    <name type="scientific">Tribonema minus</name>
    <dbReference type="NCBI Taxonomy" id="303371"/>
    <lineage>
        <taxon>Eukaryota</taxon>
        <taxon>Sar</taxon>
        <taxon>Stramenopiles</taxon>
        <taxon>Ochrophyta</taxon>
        <taxon>PX clade</taxon>
        <taxon>Xanthophyceae</taxon>
        <taxon>Tribonematales</taxon>
        <taxon>Tribonemataceae</taxon>
        <taxon>Tribonema</taxon>
    </lineage>
</organism>
<evidence type="ECO:0000256" key="1">
    <source>
        <dbReference type="ARBA" id="ARBA00022737"/>
    </source>
</evidence>
<comment type="caution">
    <text evidence="3">The sequence shown here is derived from an EMBL/GenBank/DDBJ whole genome shotgun (WGS) entry which is preliminary data.</text>
</comment>
<evidence type="ECO:0000313" key="3">
    <source>
        <dbReference type="EMBL" id="KAG5176575.1"/>
    </source>
</evidence>
<keyword evidence="1" id="KW-0677">Repeat</keyword>
<dbReference type="InterPro" id="IPR009091">
    <property type="entry name" value="RCC1/BLIP-II"/>
</dbReference>
<protein>
    <submittedName>
        <fullName evidence="3">Regulator of chromosome condensation 1/beta-lactamase-inhibitor protein II</fullName>
    </submittedName>
</protein>
<dbReference type="EMBL" id="JAFCMP010000536">
    <property type="protein sequence ID" value="KAG5176575.1"/>
    <property type="molecule type" value="Genomic_DNA"/>
</dbReference>